<evidence type="ECO:0000259" key="1">
    <source>
        <dbReference type="Pfam" id="PF00144"/>
    </source>
</evidence>
<dbReference type="PANTHER" id="PTHR43283">
    <property type="entry name" value="BETA-LACTAMASE-RELATED"/>
    <property type="match status" value="1"/>
</dbReference>
<dbReference type="SUPFAM" id="SSF56601">
    <property type="entry name" value="beta-lactamase/transpeptidase-like"/>
    <property type="match status" value="1"/>
</dbReference>
<dbReference type="InterPro" id="IPR001466">
    <property type="entry name" value="Beta-lactam-related"/>
</dbReference>
<evidence type="ECO:0000313" key="3">
    <source>
        <dbReference type="Proteomes" id="UP000007814"/>
    </source>
</evidence>
<name>J2ZP28_ACTNH</name>
<dbReference type="PATRIC" id="fig|1115803.3.peg.1823"/>
<dbReference type="Proteomes" id="UP000007814">
    <property type="component" value="Unassembled WGS sequence"/>
</dbReference>
<comment type="caution">
    <text evidence="2">The sequence shown here is derived from an EMBL/GenBank/DDBJ whole genome shotgun (WGS) entry which is preliminary data.</text>
</comment>
<evidence type="ECO:0000313" key="2">
    <source>
        <dbReference type="EMBL" id="EJN84335.1"/>
    </source>
</evidence>
<dbReference type="InterPro" id="IPR012338">
    <property type="entry name" value="Beta-lactam/transpept-like"/>
</dbReference>
<dbReference type="Gene3D" id="3.40.710.10">
    <property type="entry name" value="DD-peptidase/beta-lactamase superfamily"/>
    <property type="match status" value="1"/>
</dbReference>
<organism evidence="2 3">
    <name type="scientific">Actinomyces naeslundii (strain ATCC 12104 / DSM 43013 / CCUG 2238 / JCM 8349 / NCTC 10301 / Howell 279)</name>
    <dbReference type="NCBI Taxonomy" id="1115803"/>
    <lineage>
        <taxon>Bacteria</taxon>
        <taxon>Bacillati</taxon>
        <taxon>Actinomycetota</taxon>
        <taxon>Actinomycetes</taxon>
        <taxon>Actinomycetales</taxon>
        <taxon>Actinomycetaceae</taxon>
        <taxon>Actinomyces</taxon>
    </lineage>
</organism>
<sequence>MVSFRAQPLQRHLVERGGDMRPSESLQHWFETSLRPRLQRMVAKRRPDLPAPQVLIIAPGVRFSFGEIDRPFHTASAGKPFVAVAAARLAQQGLLSLDAPIGELAPGIDLSALPAAPGVILSRELTLSRLLSHRSGLPDPVQPPRGRSTECSLDRLMRQPDRRWDLAEVVAQCAGLPSLGRPGQSFAYGDTNYALAQCVLQEVTGLSAHEVLRTQVFQPAGMTRTGQPHSTATDEELAGLKIAPVWVKGAEISHARALSVGSADGGAVTTLEDMVRFQEALHEGDLLDRDLLARLARPRSRLRAGLHYGTGLATIRFGEFIPLVLRGLPEPVGGLGLWAVHSFFYPHQRVHVVMNLHSTAQMQRSFALHIAIARRLARLS</sequence>
<dbReference type="EMBL" id="ALJK01000153">
    <property type="protein sequence ID" value="EJN84335.1"/>
    <property type="molecule type" value="Genomic_DNA"/>
</dbReference>
<gene>
    <name evidence="2" type="ORF">HMPREF1129_1785</name>
</gene>
<feature type="domain" description="Beta-lactamase-related" evidence="1">
    <location>
        <begin position="69"/>
        <end position="361"/>
    </location>
</feature>
<proteinExistence type="predicted"/>
<protein>
    <submittedName>
        <fullName evidence="2">Putative beta-lactamase</fullName>
    </submittedName>
</protein>
<dbReference type="AlphaFoldDB" id="J2ZP28"/>
<accession>J2ZP28</accession>
<dbReference type="InterPro" id="IPR050789">
    <property type="entry name" value="Diverse_Enzym_Activities"/>
</dbReference>
<dbReference type="eggNOG" id="COG1680">
    <property type="taxonomic scope" value="Bacteria"/>
</dbReference>
<reference evidence="2 3" key="1">
    <citation type="submission" date="2012-07" db="EMBL/GenBank/DDBJ databases">
        <authorList>
            <person name="Durkin A.S."/>
            <person name="McCorrison J."/>
            <person name="Torralba M."/>
            <person name="Gillis M."/>
            <person name="Methe B."/>
            <person name="Sutton G."/>
            <person name="Nelson K.E."/>
        </authorList>
    </citation>
    <scope>NUCLEOTIDE SEQUENCE [LARGE SCALE GENOMIC DNA]</scope>
    <source>
        <strain evidence="3">ATCC 12104 / DSM 43013 / CCUG 2238 / JCM 8349 / NCTC 10301 / Howell 279</strain>
    </source>
</reference>
<dbReference type="Pfam" id="PF00144">
    <property type="entry name" value="Beta-lactamase"/>
    <property type="match status" value="1"/>
</dbReference>